<evidence type="ECO:0000313" key="2">
    <source>
        <dbReference type="Proteomes" id="UP000250078"/>
    </source>
</evidence>
<dbReference type="Proteomes" id="UP000250078">
    <property type="component" value="Unassembled WGS sequence"/>
</dbReference>
<gene>
    <name evidence="1" type="ORF">K441DRAFT_622287</name>
</gene>
<dbReference type="EMBL" id="KV748254">
    <property type="protein sequence ID" value="OCK87789.1"/>
    <property type="molecule type" value="Genomic_DNA"/>
</dbReference>
<reference evidence="1 2" key="1">
    <citation type="journal article" date="2016" name="Nat. Commun.">
        <title>Ectomycorrhizal ecology is imprinted in the genome of the dominant symbiotic fungus Cenococcum geophilum.</title>
        <authorList>
            <consortium name="DOE Joint Genome Institute"/>
            <person name="Peter M."/>
            <person name="Kohler A."/>
            <person name="Ohm R.A."/>
            <person name="Kuo A."/>
            <person name="Krutzmann J."/>
            <person name="Morin E."/>
            <person name="Arend M."/>
            <person name="Barry K.W."/>
            <person name="Binder M."/>
            <person name="Choi C."/>
            <person name="Clum A."/>
            <person name="Copeland A."/>
            <person name="Grisel N."/>
            <person name="Haridas S."/>
            <person name="Kipfer T."/>
            <person name="LaButti K."/>
            <person name="Lindquist E."/>
            <person name="Lipzen A."/>
            <person name="Maire R."/>
            <person name="Meier B."/>
            <person name="Mihaltcheva S."/>
            <person name="Molinier V."/>
            <person name="Murat C."/>
            <person name="Poggeler S."/>
            <person name="Quandt C.A."/>
            <person name="Sperisen C."/>
            <person name="Tritt A."/>
            <person name="Tisserant E."/>
            <person name="Crous P.W."/>
            <person name="Henrissat B."/>
            <person name="Nehls U."/>
            <person name="Egli S."/>
            <person name="Spatafora J.W."/>
            <person name="Grigoriev I.V."/>
            <person name="Martin F.M."/>
        </authorList>
    </citation>
    <scope>NUCLEOTIDE SEQUENCE [LARGE SCALE GENOMIC DNA]</scope>
    <source>
        <strain evidence="1 2">1.58</strain>
    </source>
</reference>
<proteinExistence type="predicted"/>
<evidence type="ECO:0000313" key="1">
    <source>
        <dbReference type="EMBL" id="OCK87789.1"/>
    </source>
</evidence>
<keyword evidence="2" id="KW-1185">Reference proteome</keyword>
<accession>A0ACC8EN90</accession>
<protein>
    <submittedName>
        <fullName evidence="1">Uncharacterized protein</fullName>
    </submittedName>
</protein>
<sequence>MAPSQEKRADLRVKAKAARPWERLIFQTSTSDASLFPSSKKDKRAIKHSAFVNKIERASSKSKKRRRPNKKLFATLESLADALPEMDNGQDQNKSVVGQARVHHKSLKSRPGAMKRKEKLEKTERERFGMNLAQMVGSTQAQAYGSNNSAVGSRWAALKTFVQSTAEKKAEFATT</sequence>
<name>A0ACC8EN90_9PEZI</name>
<organism evidence="1 2">
    <name type="scientific">Cenococcum geophilum 1.58</name>
    <dbReference type="NCBI Taxonomy" id="794803"/>
    <lineage>
        <taxon>Eukaryota</taxon>
        <taxon>Fungi</taxon>
        <taxon>Dikarya</taxon>
        <taxon>Ascomycota</taxon>
        <taxon>Pezizomycotina</taxon>
        <taxon>Dothideomycetes</taxon>
        <taxon>Pleosporomycetidae</taxon>
        <taxon>Gloniales</taxon>
        <taxon>Gloniaceae</taxon>
        <taxon>Cenococcum</taxon>
    </lineage>
</organism>